<gene>
    <name evidence="8" type="ORF">BB561_000477</name>
</gene>
<dbReference type="AlphaFoldDB" id="A0A2T9YZ33"/>
<dbReference type="Pfam" id="PF00145">
    <property type="entry name" value="DNA_methylase"/>
    <property type="match status" value="1"/>
</dbReference>
<dbReference type="PROSITE" id="PS51679">
    <property type="entry name" value="SAM_MT_C5"/>
    <property type="match status" value="1"/>
</dbReference>
<dbReference type="SUPFAM" id="SSF53335">
    <property type="entry name" value="S-adenosyl-L-methionine-dependent methyltransferases"/>
    <property type="match status" value="1"/>
</dbReference>
<evidence type="ECO:0000313" key="9">
    <source>
        <dbReference type="Proteomes" id="UP000245383"/>
    </source>
</evidence>
<reference evidence="8 9" key="1">
    <citation type="journal article" date="2018" name="MBio">
        <title>Comparative Genomics Reveals the Core Gene Toolbox for the Fungus-Insect Symbiosis.</title>
        <authorList>
            <person name="Wang Y."/>
            <person name="Stata M."/>
            <person name="Wang W."/>
            <person name="Stajich J.E."/>
            <person name="White M.M."/>
            <person name="Moncalvo J.M."/>
        </authorList>
    </citation>
    <scope>NUCLEOTIDE SEQUENCE [LARGE SCALE GENOMIC DNA]</scope>
    <source>
        <strain evidence="8 9">SWE-8-4</strain>
    </source>
</reference>
<dbReference type="EC" id="2.1.1.204" evidence="4"/>
<evidence type="ECO:0000256" key="5">
    <source>
        <dbReference type="ARBA" id="ARBA00039681"/>
    </source>
</evidence>
<dbReference type="GO" id="GO:0008168">
    <property type="term" value="F:methyltransferase activity"/>
    <property type="evidence" value="ECO:0007669"/>
    <property type="project" value="UniProtKB-KW"/>
</dbReference>
<evidence type="ECO:0000313" key="8">
    <source>
        <dbReference type="EMBL" id="PVU97544.1"/>
    </source>
</evidence>
<dbReference type="PANTHER" id="PTHR46098">
    <property type="entry name" value="TRNA (CYTOSINE(38)-C(5))-METHYLTRANSFERASE"/>
    <property type="match status" value="1"/>
</dbReference>
<dbReference type="EMBL" id="MBFR01000010">
    <property type="protein sequence ID" value="PVU97544.1"/>
    <property type="molecule type" value="Genomic_DNA"/>
</dbReference>
<organism evidence="8 9">
    <name type="scientific">Smittium simulii</name>
    <dbReference type="NCBI Taxonomy" id="133385"/>
    <lineage>
        <taxon>Eukaryota</taxon>
        <taxon>Fungi</taxon>
        <taxon>Fungi incertae sedis</taxon>
        <taxon>Zoopagomycota</taxon>
        <taxon>Kickxellomycotina</taxon>
        <taxon>Harpellomycetes</taxon>
        <taxon>Harpellales</taxon>
        <taxon>Legeriomycetaceae</taxon>
        <taxon>Smittium</taxon>
    </lineage>
</organism>
<evidence type="ECO:0000256" key="7">
    <source>
        <dbReference type="PROSITE-ProRule" id="PRU01016"/>
    </source>
</evidence>
<dbReference type="Gene3D" id="3.90.120.10">
    <property type="entry name" value="DNA Methylase, subunit A, domain 2"/>
    <property type="match status" value="1"/>
</dbReference>
<protein>
    <recommendedName>
        <fullName evidence="5">tRNA (cytosine(38)-C(5))-methyltransferase</fullName>
        <ecNumber evidence="4">2.1.1.204</ecNumber>
    </recommendedName>
    <alternativeName>
        <fullName evidence="6">DNA (cytosine-5)-methyltransferase-like protein 2</fullName>
    </alternativeName>
</protein>
<accession>A0A2T9YZ33</accession>
<dbReference type="InterPro" id="IPR050750">
    <property type="entry name" value="C5-MTase"/>
</dbReference>
<comment type="caution">
    <text evidence="8">The sequence shown here is derived from an EMBL/GenBank/DDBJ whole genome shotgun (WGS) entry which is preliminary data.</text>
</comment>
<dbReference type="STRING" id="133385.A0A2T9YZ33"/>
<dbReference type="PANTHER" id="PTHR46098:SF1">
    <property type="entry name" value="TRNA (CYTOSINE(38)-C(5))-METHYLTRANSFERASE"/>
    <property type="match status" value="1"/>
</dbReference>
<dbReference type="Gene3D" id="3.40.50.150">
    <property type="entry name" value="Vaccinia Virus protein VP39"/>
    <property type="match status" value="1"/>
</dbReference>
<keyword evidence="3 7" id="KW-0949">S-adenosyl-L-methionine</keyword>
<proteinExistence type="inferred from homology"/>
<dbReference type="InterPro" id="IPR031303">
    <property type="entry name" value="C5_meth_CS"/>
</dbReference>
<dbReference type="OrthoDB" id="414133at2759"/>
<evidence type="ECO:0000256" key="6">
    <source>
        <dbReference type="ARBA" id="ARBA00042810"/>
    </source>
</evidence>
<evidence type="ECO:0000256" key="4">
    <source>
        <dbReference type="ARBA" id="ARBA00039081"/>
    </source>
</evidence>
<dbReference type="PROSITE" id="PS00095">
    <property type="entry name" value="C5_MTASE_2"/>
    <property type="match status" value="1"/>
</dbReference>
<keyword evidence="1 7" id="KW-0489">Methyltransferase</keyword>
<keyword evidence="9" id="KW-1185">Reference proteome</keyword>
<dbReference type="GO" id="GO:0005634">
    <property type="term" value="C:nucleus"/>
    <property type="evidence" value="ECO:0007669"/>
    <property type="project" value="TreeGrafter"/>
</dbReference>
<dbReference type="InterPro" id="IPR001525">
    <property type="entry name" value="C5_MeTfrase"/>
</dbReference>
<comment type="similarity">
    <text evidence="7">Belongs to the class I-like SAM-binding methyltransferase superfamily. C5-methyltransferase family.</text>
</comment>
<evidence type="ECO:0000256" key="2">
    <source>
        <dbReference type="ARBA" id="ARBA00022679"/>
    </source>
</evidence>
<evidence type="ECO:0000256" key="3">
    <source>
        <dbReference type="ARBA" id="ARBA00022691"/>
    </source>
</evidence>
<sequence>MHFSLEKAKVDYEVVSAFDINPIANSVYRHNFPSVNVVQRNIEALSLNYYEKLNADLWTMSPPCQPRGSDDPRSKSFLFLVDLLGKLKNKPSFIVLENVAGFEKSDSRKLLLTQLVDQGFSYEEYILNPIQFGYPNSRTRYYLIASRDNSRILKNDLFNPNNCEFLHTIDGIDMISPVHSNSVQSLESNVSVSKKIDFEKSLWKDDFSHQISDFLDDLDQDKFKKYSISQKLLDSHGYVFDVVMPSSRRSCCFTKGYYHYNQGTGSVLQISGTVGVDIQTSENTRYFTEYEIARLLGFPEKFNFIEKLEPEMLSQNCLVTLKQRYRLLGNSLSVVVVSNLFKHLFLS</sequence>
<dbReference type="GO" id="GO:0032259">
    <property type="term" value="P:methylation"/>
    <property type="evidence" value="ECO:0007669"/>
    <property type="project" value="UniProtKB-KW"/>
</dbReference>
<feature type="active site" evidence="7">
    <location>
        <position position="64"/>
    </location>
</feature>
<evidence type="ECO:0000256" key="1">
    <source>
        <dbReference type="ARBA" id="ARBA00022603"/>
    </source>
</evidence>
<dbReference type="Proteomes" id="UP000245383">
    <property type="component" value="Unassembled WGS sequence"/>
</dbReference>
<keyword evidence="2 7" id="KW-0808">Transferase</keyword>
<dbReference type="InterPro" id="IPR029063">
    <property type="entry name" value="SAM-dependent_MTases_sf"/>
</dbReference>
<name>A0A2T9YZ33_9FUNG</name>